<dbReference type="InterPro" id="IPR003343">
    <property type="entry name" value="Big_2"/>
</dbReference>
<dbReference type="EMBL" id="FUXZ01000006">
    <property type="protein sequence ID" value="SKA65735.1"/>
    <property type="molecule type" value="Genomic_DNA"/>
</dbReference>
<dbReference type="AlphaFoldDB" id="A0A1T4VLF4"/>
<dbReference type="STRING" id="39495.SAMN02745111_01181"/>
<feature type="chain" id="PRO_5039296937" evidence="1">
    <location>
        <begin position="22"/>
        <end position="623"/>
    </location>
</feature>
<name>A0A1T4VLF4_9FIRM</name>
<sequence length="623" mass="70163">MKIIKRINKYMVMSVASLAFAGILSSMTYAKPNIKISSPSGKVVRVAKGKKVKLKAIVKQLKDKKVSFKTNNPKVVRVSANGTVKGITAGKTKITVISNSNPKIKKTIKVVVYKKAVKKIKLGVKKINLNAGEKYKLKAKLKPAKNVNKTLKYTSSNKKVATVTKKGVIKARAAGIAKITVKATDGSKKKAVCNVNVSDSKLQVVDSTEIKSIKVRGLNSLDIELSRKKVIEPGDIKVSSKHLAEGKEYFDYRIVSLNTTDNIHYEVVLNRKVYFGSYINVKIDMHPGIKTKEQVVDECVRFDALFEGNSVDIYYMYSTDTHVIMHFGNFFDGYQNEGIYGDRCEPIKYTIIDIPKDKDVVLKYGGTDEYSLEFKKPYYDYKMVVLAEDANGNKKYCNYHFFAGDKETVYARAHEDTYLAYKANSSYEDGYIEGDEEYIPIVLSTLDKWNDCINAYKSCVDYKATGLPDNTEITKSGYIRVKDYKLDVKPGTYNITITATTKDGKELVVPYKLNLVEGVVVSGKFTDALGNPIKNEKIYCDNYYGYEYGIAYGFNKLYGTAHNVGRSEYTYTDNEGNYKMRVIPGVYNIYSFNNDGITFYRSEKVSFKSNITYNIKSNIEVSK</sequence>
<dbReference type="InterPro" id="IPR008964">
    <property type="entry name" value="Invasin/intimin_cell_adhesion"/>
</dbReference>
<proteinExistence type="predicted"/>
<dbReference type="Proteomes" id="UP000190814">
    <property type="component" value="Unassembled WGS sequence"/>
</dbReference>
<dbReference type="SUPFAM" id="SSF49373">
    <property type="entry name" value="Invasin/intimin cell-adhesion fragments"/>
    <property type="match status" value="2"/>
</dbReference>
<dbReference type="OrthoDB" id="1774798at2"/>
<organism evidence="3 4">
    <name type="scientific">Eubacterium uniforme</name>
    <dbReference type="NCBI Taxonomy" id="39495"/>
    <lineage>
        <taxon>Bacteria</taxon>
        <taxon>Bacillati</taxon>
        <taxon>Bacillota</taxon>
        <taxon>Clostridia</taxon>
        <taxon>Eubacteriales</taxon>
        <taxon>Eubacteriaceae</taxon>
        <taxon>Eubacterium</taxon>
    </lineage>
</organism>
<feature type="domain" description="BIG2" evidence="2">
    <location>
        <begin position="30"/>
        <end position="108"/>
    </location>
</feature>
<evidence type="ECO:0000313" key="3">
    <source>
        <dbReference type="EMBL" id="SKA65735.1"/>
    </source>
</evidence>
<evidence type="ECO:0000313" key="4">
    <source>
        <dbReference type="Proteomes" id="UP000190814"/>
    </source>
</evidence>
<dbReference type="InterPro" id="IPR008969">
    <property type="entry name" value="CarboxyPept-like_regulatory"/>
</dbReference>
<feature type="domain" description="BIG2" evidence="2">
    <location>
        <begin position="116"/>
        <end position="193"/>
    </location>
</feature>
<dbReference type="SMART" id="SM00635">
    <property type="entry name" value="BID_2"/>
    <property type="match status" value="2"/>
</dbReference>
<gene>
    <name evidence="3" type="ORF">SAMN02745111_01181</name>
</gene>
<reference evidence="3 4" key="1">
    <citation type="submission" date="2017-02" db="EMBL/GenBank/DDBJ databases">
        <authorList>
            <person name="Peterson S.W."/>
        </authorList>
    </citation>
    <scope>NUCLEOTIDE SEQUENCE [LARGE SCALE GENOMIC DNA]</scope>
    <source>
        <strain evidence="3 4">ATCC 35992</strain>
    </source>
</reference>
<dbReference type="Gene3D" id="2.60.40.1080">
    <property type="match status" value="2"/>
</dbReference>
<feature type="signal peptide" evidence="1">
    <location>
        <begin position="1"/>
        <end position="21"/>
    </location>
</feature>
<evidence type="ECO:0000256" key="1">
    <source>
        <dbReference type="SAM" id="SignalP"/>
    </source>
</evidence>
<dbReference type="RefSeq" id="WP_078766049.1">
    <property type="nucleotide sequence ID" value="NZ_FUXZ01000006.1"/>
</dbReference>
<keyword evidence="4" id="KW-1185">Reference proteome</keyword>
<protein>
    <submittedName>
        <fullName evidence="3">Ig-like domain (Group 2)</fullName>
    </submittedName>
</protein>
<evidence type="ECO:0000259" key="2">
    <source>
        <dbReference type="SMART" id="SM00635"/>
    </source>
</evidence>
<dbReference type="Pfam" id="PF02368">
    <property type="entry name" value="Big_2"/>
    <property type="match status" value="2"/>
</dbReference>
<accession>A0A1T4VLF4</accession>
<keyword evidence="1" id="KW-0732">Signal</keyword>
<dbReference type="SUPFAM" id="SSF49464">
    <property type="entry name" value="Carboxypeptidase regulatory domain-like"/>
    <property type="match status" value="1"/>
</dbReference>